<evidence type="ECO:0000313" key="2">
    <source>
        <dbReference type="EMBL" id="KLO06257.1"/>
    </source>
</evidence>
<reference evidence="2 3" key="1">
    <citation type="submission" date="2015-04" db="EMBL/GenBank/DDBJ databases">
        <title>Complete genome sequence of Schizopora paradoxa KUC8140, a cosmopolitan wood degrader in East Asia.</title>
        <authorList>
            <consortium name="DOE Joint Genome Institute"/>
            <person name="Min B."/>
            <person name="Park H."/>
            <person name="Jang Y."/>
            <person name="Kim J.-J."/>
            <person name="Kim K.H."/>
            <person name="Pangilinan J."/>
            <person name="Lipzen A."/>
            <person name="Riley R."/>
            <person name="Grigoriev I.V."/>
            <person name="Spatafora J.W."/>
            <person name="Choi I.-G."/>
        </authorList>
    </citation>
    <scope>NUCLEOTIDE SEQUENCE [LARGE SCALE GENOMIC DNA]</scope>
    <source>
        <strain evidence="2 3">KUC8140</strain>
    </source>
</reference>
<evidence type="ECO:0000259" key="1">
    <source>
        <dbReference type="PROSITE" id="PS50097"/>
    </source>
</evidence>
<dbReference type="OrthoDB" id="2799068at2759"/>
<dbReference type="Gene3D" id="3.30.710.10">
    <property type="entry name" value="Potassium Channel Kv1.1, Chain A"/>
    <property type="match status" value="1"/>
</dbReference>
<dbReference type="InterPro" id="IPR011333">
    <property type="entry name" value="SKP1/BTB/POZ_sf"/>
</dbReference>
<keyword evidence="3" id="KW-1185">Reference proteome</keyword>
<dbReference type="Proteomes" id="UP000053477">
    <property type="component" value="Unassembled WGS sequence"/>
</dbReference>
<evidence type="ECO:0000313" key="3">
    <source>
        <dbReference type="Proteomes" id="UP000053477"/>
    </source>
</evidence>
<accession>A0A0H2R4J7</accession>
<dbReference type="EMBL" id="KQ086222">
    <property type="protein sequence ID" value="KLO06257.1"/>
    <property type="molecule type" value="Genomic_DNA"/>
</dbReference>
<name>A0A0H2R4J7_9AGAM</name>
<dbReference type="InterPro" id="IPR000210">
    <property type="entry name" value="BTB/POZ_dom"/>
</dbReference>
<organism evidence="2 3">
    <name type="scientific">Schizopora paradoxa</name>
    <dbReference type="NCBI Taxonomy" id="27342"/>
    <lineage>
        <taxon>Eukaryota</taxon>
        <taxon>Fungi</taxon>
        <taxon>Dikarya</taxon>
        <taxon>Basidiomycota</taxon>
        <taxon>Agaricomycotina</taxon>
        <taxon>Agaricomycetes</taxon>
        <taxon>Hymenochaetales</taxon>
        <taxon>Schizoporaceae</taxon>
        <taxon>Schizopora</taxon>
    </lineage>
</organism>
<dbReference type="InParanoid" id="A0A0H2R4J7"/>
<proteinExistence type="predicted"/>
<dbReference type="AlphaFoldDB" id="A0A0H2R4J7"/>
<gene>
    <name evidence="2" type="ORF">SCHPADRAFT_946238</name>
</gene>
<protein>
    <recommendedName>
        <fullName evidence="1">BTB domain-containing protein</fullName>
    </recommendedName>
</protein>
<sequence length="347" mass="39665">MAPRLKRPRLEDGSTYGELQEAALDEQVGLKQPKPHEKLWYDDGSIVLATDVHLYRVHKSILAQYSTVFKDMLDIPTGDGSRADEGGIVSAERWDGLPLVRMAGDSDEDVYHLLMALYNREYHQITKPTSLPIILALLNLSTKYDIPVIRREVIQHLAIYYPSESEKWVNVHETPLFGEIYDTPKDANFQLLISARRCNAGPILPMLFYSCAIESLDTIFNHLHQLDATDLKRIISGRELLLTTWIPLFGTRVLRPQQRCKSAACSDARIRMFAHWVESCESESRKFPLAACCGGLRGIGNEEEYKKLCTFCINESTDSLDFFESTFWDVLPFIFALDEWDELNKDI</sequence>
<dbReference type="PROSITE" id="PS50097">
    <property type="entry name" value="BTB"/>
    <property type="match status" value="1"/>
</dbReference>
<feature type="domain" description="BTB" evidence="1">
    <location>
        <begin position="44"/>
        <end position="121"/>
    </location>
</feature>